<evidence type="ECO:0000313" key="3">
    <source>
        <dbReference type="Proteomes" id="UP001218362"/>
    </source>
</evidence>
<dbReference type="AlphaFoldDB" id="A0AAJ5X7T3"/>
<name>A0AAJ5X7T3_9SPHN</name>
<organism evidence="2 3">
    <name type="scientific">Candidatus Andeanibacterium colombiense</name>
    <dbReference type="NCBI Taxonomy" id="3121345"/>
    <lineage>
        <taxon>Bacteria</taxon>
        <taxon>Pseudomonadati</taxon>
        <taxon>Pseudomonadota</taxon>
        <taxon>Alphaproteobacteria</taxon>
        <taxon>Sphingomonadales</taxon>
        <taxon>Sphingomonadaceae</taxon>
        <taxon>Candidatus Andeanibacterium</taxon>
    </lineage>
</organism>
<accession>A0AAJ5X7T3</accession>
<dbReference type="EMBL" id="CP119316">
    <property type="protein sequence ID" value="WEK47510.1"/>
    <property type="molecule type" value="Genomic_DNA"/>
</dbReference>
<evidence type="ECO:0000313" key="2">
    <source>
        <dbReference type="EMBL" id="WEK47510.1"/>
    </source>
</evidence>
<feature type="chain" id="PRO_5042593744" evidence="1">
    <location>
        <begin position="18"/>
        <end position="182"/>
    </location>
</feature>
<sequence length="182" mass="19336">MRMLAIAVLLSATAAHAEVPLPFADIPSASVAWYDVTGATSAEIRTSMDAARPRDPNDGSAVDGLTSWEFKVSWQTDERGTCVASLEDLHFSATVHVPRLVGANIPPEVRARFDRFLASLLAHEDGHVRNAWDHRGDVAAAINAAGCSGAARAAQRATNAIAAQDVAYDKATDHGRTTIVSF</sequence>
<protein>
    <submittedName>
        <fullName evidence="2">DUF922 domain-containing protein</fullName>
    </submittedName>
</protein>
<reference evidence="2" key="1">
    <citation type="submission" date="2023-03" db="EMBL/GenBank/DDBJ databases">
        <title>Andean soil-derived lignocellulolytic bacterial consortium as a source of novel taxa and putative plastic-active enzymes.</title>
        <authorList>
            <person name="Diaz-Garcia L."/>
            <person name="Chuvochina M."/>
            <person name="Feuerriegel G."/>
            <person name="Bunk B."/>
            <person name="Sproer C."/>
            <person name="Streit W.R."/>
            <person name="Rodriguez L.M."/>
            <person name="Overmann J."/>
            <person name="Jimenez D.J."/>
        </authorList>
    </citation>
    <scope>NUCLEOTIDE SEQUENCE</scope>
    <source>
        <strain evidence="2">MAG 26</strain>
    </source>
</reference>
<keyword evidence="1" id="KW-0732">Signal</keyword>
<evidence type="ECO:0000256" key="1">
    <source>
        <dbReference type="SAM" id="SignalP"/>
    </source>
</evidence>
<dbReference type="KEGG" id="acob:P0Y56_04250"/>
<feature type="signal peptide" evidence="1">
    <location>
        <begin position="1"/>
        <end position="17"/>
    </location>
</feature>
<proteinExistence type="predicted"/>
<gene>
    <name evidence="2" type="ORF">P0Y56_04250</name>
</gene>
<dbReference type="Proteomes" id="UP001218362">
    <property type="component" value="Chromosome"/>
</dbReference>
<dbReference type="Pfam" id="PF06037">
    <property type="entry name" value="DUF922"/>
    <property type="match status" value="1"/>
</dbReference>
<dbReference type="InterPro" id="IPR010321">
    <property type="entry name" value="DUF922"/>
</dbReference>